<comment type="caution">
    <text evidence="3">The sequence shown here is derived from an EMBL/GenBank/DDBJ whole genome shotgun (WGS) entry which is preliminary data.</text>
</comment>
<feature type="compositionally biased region" description="Polar residues" evidence="2">
    <location>
        <begin position="567"/>
        <end position="576"/>
    </location>
</feature>
<organism evidence="3 4">
    <name type="scientific">Gomphillus americanus</name>
    <dbReference type="NCBI Taxonomy" id="1940652"/>
    <lineage>
        <taxon>Eukaryota</taxon>
        <taxon>Fungi</taxon>
        <taxon>Dikarya</taxon>
        <taxon>Ascomycota</taxon>
        <taxon>Pezizomycotina</taxon>
        <taxon>Lecanoromycetes</taxon>
        <taxon>OSLEUM clade</taxon>
        <taxon>Ostropomycetidae</taxon>
        <taxon>Ostropales</taxon>
        <taxon>Graphidaceae</taxon>
        <taxon>Gomphilloideae</taxon>
        <taxon>Gomphillus</taxon>
    </lineage>
</organism>
<feature type="region of interest" description="Disordered" evidence="2">
    <location>
        <begin position="539"/>
        <end position="611"/>
    </location>
</feature>
<feature type="compositionally biased region" description="Low complexity" evidence="2">
    <location>
        <begin position="434"/>
        <end position="447"/>
    </location>
</feature>
<evidence type="ECO:0008006" key="5">
    <source>
        <dbReference type="Google" id="ProtNLM"/>
    </source>
</evidence>
<evidence type="ECO:0000313" key="4">
    <source>
        <dbReference type="Proteomes" id="UP000664169"/>
    </source>
</evidence>
<protein>
    <recommendedName>
        <fullName evidence="5">Zn(2)-C6 fungal-type domain-containing protein</fullName>
    </recommendedName>
</protein>
<feature type="compositionally biased region" description="Acidic residues" evidence="2">
    <location>
        <begin position="459"/>
        <end position="469"/>
    </location>
</feature>
<feature type="region of interest" description="Disordered" evidence="2">
    <location>
        <begin position="424"/>
        <end position="500"/>
    </location>
</feature>
<reference evidence="3" key="1">
    <citation type="submission" date="2021-03" db="EMBL/GenBank/DDBJ databases">
        <authorList>
            <person name="Tagirdzhanova G."/>
        </authorList>
    </citation>
    <scope>NUCLEOTIDE SEQUENCE</scope>
</reference>
<name>A0A8H3EXU4_9LECA</name>
<accession>A0A8H3EXU4</accession>
<keyword evidence="4" id="KW-1185">Reference proteome</keyword>
<evidence type="ECO:0000256" key="2">
    <source>
        <dbReference type="SAM" id="MobiDB-lite"/>
    </source>
</evidence>
<sequence length="611" mass="67392">MDQNQQLPHPGAPVDTSGVKRKRSASVEAPSQVVGIAPPAKRTHTSTPNVNYLSRAYTDTLSLLDQRDSLRTTLDLLNDYVAVMERHESLASNLGAKPLGPMLMKRFERLFEERPRILKSNSKDNASVNWLDVVEFAKHKPEQFNLEKQRDGVKVCQFYTKQCRVEISEEDFQLISSGMPQKLIPPQPIPEDEEKELATIEILEKSVANIATLAEQVQTRIRSFKQRLAGRKNAITNRRQQEMIPEPSQQTFEADSLNSPAHGFVAVNRQPTTNGIITNGKPQAITASPTVRAELEVLFANVREGIVEGSPPATARPHFSKQKAKPALGDDLAITTASPVAIPNTPQNLVNHQRPSQVDRYDDSGPFKAEMLSRMEQLSRGDRVLPPCDRCRRLHMDCLKNLTACQGCTRKHAKCSWKEVTDQELVENPRPQPKDVSSVPVSVPAQSEGPPQPVRDEELLGEDDSDDDNAPVLPKIEPGETPTSYKEGSMPPLSSSRIDSSPARDFHVALHAQEDISARAREVLNQPLSEVPASATTAFGFAPVNRQQRPTENRMRNSPVQEIPNEANKTVPSYLQPTGIHPSGPSAAGAIISSDSIQDSPSAANTDHRDD</sequence>
<gene>
    <name evidence="3" type="ORF">GOMPHAMPRED_008173</name>
</gene>
<dbReference type="AlphaFoldDB" id="A0A8H3EXU4"/>
<dbReference type="InterPro" id="IPR001138">
    <property type="entry name" value="Zn2Cys6_DnaBD"/>
</dbReference>
<dbReference type="EMBL" id="CAJPDQ010000009">
    <property type="protein sequence ID" value="CAF9914487.1"/>
    <property type="molecule type" value="Genomic_DNA"/>
</dbReference>
<evidence type="ECO:0000313" key="3">
    <source>
        <dbReference type="EMBL" id="CAF9914487.1"/>
    </source>
</evidence>
<feature type="compositionally biased region" description="Low complexity" evidence="2">
    <location>
        <begin position="582"/>
        <end position="604"/>
    </location>
</feature>
<dbReference type="GO" id="GO:0000981">
    <property type="term" value="F:DNA-binding transcription factor activity, RNA polymerase II-specific"/>
    <property type="evidence" value="ECO:0007669"/>
    <property type="project" value="InterPro"/>
</dbReference>
<feature type="compositionally biased region" description="Polar residues" evidence="2">
    <location>
        <begin position="481"/>
        <end position="499"/>
    </location>
</feature>
<dbReference type="GO" id="GO:0008270">
    <property type="term" value="F:zinc ion binding"/>
    <property type="evidence" value="ECO:0007669"/>
    <property type="project" value="InterPro"/>
</dbReference>
<dbReference type="OrthoDB" id="5422841at2759"/>
<proteinExistence type="predicted"/>
<feature type="region of interest" description="Disordered" evidence="2">
    <location>
        <begin position="343"/>
        <end position="362"/>
    </location>
</feature>
<dbReference type="Proteomes" id="UP000664169">
    <property type="component" value="Unassembled WGS sequence"/>
</dbReference>
<keyword evidence="1" id="KW-0539">Nucleus</keyword>
<evidence type="ECO:0000256" key="1">
    <source>
        <dbReference type="ARBA" id="ARBA00023242"/>
    </source>
</evidence>
<feature type="region of interest" description="Disordered" evidence="2">
    <location>
        <begin position="1"/>
        <end position="48"/>
    </location>
</feature>
<feature type="compositionally biased region" description="Polar residues" evidence="2">
    <location>
        <begin position="344"/>
        <end position="356"/>
    </location>
</feature>
<dbReference type="CDD" id="cd00067">
    <property type="entry name" value="GAL4"/>
    <property type="match status" value="1"/>
</dbReference>